<name>A0A438GT05_VITVI</name>
<dbReference type="InterPro" id="IPR036691">
    <property type="entry name" value="Endo/exonu/phosph_ase_sf"/>
</dbReference>
<accession>A0A438GT05</accession>
<proteinExistence type="predicted"/>
<evidence type="ECO:0000313" key="3">
    <source>
        <dbReference type="Proteomes" id="UP000288805"/>
    </source>
</evidence>
<comment type="caution">
    <text evidence="2">The sequence shown here is derived from an EMBL/GenBank/DDBJ whole genome shotgun (WGS) entry which is preliminary data.</text>
</comment>
<organism evidence="2 3">
    <name type="scientific">Vitis vinifera</name>
    <name type="common">Grape</name>
    <dbReference type="NCBI Taxonomy" id="29760"/>
    <lineage>
        <taxon>Eukaryota</taxon>
        <taxon>Viridiplantae</taxon>
        <taxon>Streptophyta</taxon>
        <taxon>Embryophyta</taxon>
        <taxon>Tracheophyta</taxon>
        <taxon>Spermatophyta</taxon>
        <taxon>Magnoliopsida</taxon>
        <taxon>eudicotyledons</taxon>
        <taxon>Gunneridae</taxon>
        <taxon>Pentapetalae</taxon>
        <taxon>rosids</taxon>
        <taxon>Vitales</taxon>
        <taxon>Vitaceae</taxon>
        <taxon>Viteae</taxon>
        <taxon>Vitis</taxon>
    </lineage>
</organism>
<protein>
    <recommendedName>
        <fullName evidence="1">Reverse transcriptase domain-containing protein</fullName>
    </recommendedName>
</protein>
<dbReference type="PANTHER" id="PTHR46890">
    <property type="entry name" value="NON-LTR RETROLELEMENT REVERSE TRANSCRIPTASE-LIKE PROTEIN-RELATED"/>
    <property type="match status" value="1"/>
</dbReference>
<dbReference type="InterPro" id="IPR052343">
    <property type="entry name" value="Retrotransposon-Effector_Assoc"/>
</dbReference>
<evidence type="ECO:0000313" key="2">
    <source>
        <dbReference type="EMBL" id="RVW75356.1"/>
    </source>
</evidence>
<reference evidence="2 3" key="1">
    <citation type="journal article" date="2018" name="PLoS Genet.">
        <title>Population sequencing reveals clonal diversity and ancestral inbreeding in the grapevine cultivar Chardonnay.</title>
        <authorList>
            <person name="Roach M.J."/>
            <person name="Johnson D.L."/>
            <person name="Bohlmann J."/>
            <person name="van Vuuren H.J."/>
            <person name="Jones S.J."/>
            <person name="Pretorius I.S."/>
            <person name="Schmidt S.A."/>
            <person name="Borneman A.R."/>
        </authorList>
    </citation>
    <scope>NUCLEOTIDE SEQUENCE [LARGE SCALE GENOMIC DNA]</scope>
    <source>
        <strain evidence="3">cv. Chardonnay</strain>
        <tissue evidence="2">Leaf</tissue>
    </source>
</reference>
<dbReference type="SUPFAM" id="SSF56219">
    <property type="entry name" value="DNase I-like"/>
    <property type="match status" value="1"/>
</dbReference>
<dbReference type="InterPro" id="IPR000477">
    <property type="entry name" value="RT_dom"/>
</dbReference>
<gene>
    <name evidence="2" type="ORF">CK203_052946</name>
</gene>
<dbReference type="Gene3D" id="3.60.10.10">
    <property type="entry name" value="Endonuclease/exonuclease/phosphatase"/>
    <property type="match status" value="1"/>
</dbReference>
<dbReference type="Pfam" id="PF00078">
    <property type="entry name" value="RVT_1"/>
    <property type="match status" value="1"/>
</dbReference>
<dbReference type="EMBL" id="QGNW01000351">
    <property type="protein sequence ID" value="RVW75356.1"/>
    <property type="molecule type" value="Genomic_DNA"/>
</dbReference>
<evidence type="ECO:0000259" key="1">
    <source>
        <dbReference type="Pfam" id="PF00078"/>
    </source>
</evidence>
<sequence>MLRKLRKKVRGGNLSKGRKKKLVSSSRSEMELRRLDCSISYGGLNDREKRKLIKSVIRSQKVDLVCFLETKMQEMSEKIVKGLGVERFLNWHTIDAREASGGIFWDNRVLDLLELEQGGCSISGFKNLEDGFVWVFIGVYGPILGREKKDLWDELGAIREMRRFTKVIEELRLKDLPLSGSQFTWCRALILRQLQERTKKVFGNVSVSKSKAFACVQFWDSKERDNSFSLEEAEAKKGALEDYNKWTLLEETSWRQKSREIWLKEGDKNARAYQSLLLESGDWRLSVRGLQFGVLGEDKSRKLELPFSEEEVFEALCSLSGDKRSLNSTFLVLIPKRGGVVDLKDFRPISLIGVLYKLLAKVLANRLKTVVGEVVSEFQHAFIQGRQILDAVLIANEVVDSRLKSNIPSFLLKMDIEKEGGLGIRSLVALNKALLGKWSWRFAKEREPLWKKVIIDEFGLEEGGWCLRVGR</sequence>
<dbReference type="AlphaFoldDB" id="A0A438GT05"/>
<dbReference type="Proteomes" id="UP000288805">
    <property type="component" value="Unassembled WGS sequence"/>
</dbReference>
<dbReference type="PANTHER" id="PTHR46890:SF48">
    <property type="entry name" value="RNA-DIRECTED DNA POLYMERASE"/>
    <property type="match status" value="1"/>
</dbReference>
<feature type="domain" description="Reverse transcriptase" evidence="1">
    <location>
        <begin position="334"/>
        <end position="418"/>
    </location>
</feature>